<dbReference type="PANTHER" id="PTHR44591:SF3">
    <property type="entry name" value="RESPONSE REGULATORY DOMAIN-CONTAINING PROTEIN"/>
    <property type="match status" value="1"/>
</dbReference>
<feature type="non-terminal residue" evidence="3">
    <location>
        <position position="1"/>
    </location>
</feature>
<proteinExistence type="predicted"/>
<dbReference type="SMART" id="SM00448">
    <property type="entry name" value="REC"/>
    <property type="match status" value="1"/>
</dbReference>
<reference evidence="3" key="1">
    <citation type="submission" date="2011-04" db="EMBL/GenBank/DDBJ databases">
        <title>Taxonomic and functional metagenomic profiling of the microbial community in the anoxic sediment of a brackish shallow lake (Laguna de Carrizo Central Spain).</title>
        <authorList>
            <consortium name="CONSOLIDER consortium CSD2007-00005"/>
            <person name="Guazzaroni M.-E."/>
            <person name="Richter M."/>
            <person name="Garcia-Salamanca A."/>
            <person name="Yarza P."/>
            <person name="Ferrer M."/>
        </authorList>
    </citation>
    <scope>NUCLEOTIDE SEQUENCE</scope>
</reference>
<name>F8UH13_9ZZZZ</name>
<dbReference type="PANTHER" id="PTHR44591">
    <property type="entry name" value="STRESS RESPONSE REGULATOR PROTEIN 1"/>
    <property type="match status" value="1"/>
</dbReference>
<dbReference type="AlphaFoldDB" id="F8UH13"/>
<dbReference type="Gene3D" id="3.40.50.2300">
    <property type="match status" value="1"/>
</dbReference>
<keyword evidence="1" id="KW-0597">Phosphoprotein</keyword>
<accession>F8UH13</accession>
<evidence type="ECO:0000313" key="3">
    <source>
        <dbReference type="EMBL" id="AEI30320.1"/>
    </source>
</evidence>
<protein>
    <submittedName>
        <fullName evidence="3">Signal transduction response regulator receiver region domain-containing protein</fullName>
    </submittedName>
</protein>
<evidence type="ECO:0000259" key="2">
    <source>
        <dbReference type="PROSITE" id="PS50110"/>
    </source>
</evidence>
<feature type="domain" description="Response regulatory" evidence="2">
    <location>
        <begin position="26"/>
        <end position="142"/>
    </location>
</feature>
<dbReference type="GO" id="GO:0000160">
    <property type="term" value="P:phosphorelay signal transduction system"/>
    <property type="evidence" value="ECO:0007669"/>
    <property type="project" value="InterPro"/>
</dbReference>
<gene>
    <name evidence="3" type="ORF">LDC_03622</name>
</gene>
<dbReference type="InterPro" id="IPR050595">
    <property type="entry name" value="Bact_response_regulator"/>
</dbReference>
<dbReference type="PROSITE" id="PS50110">
    <property type="entry name" value="RESPONSE_REGULATORY"/>
    <property type="match status" value="1"/>
</dbReference>
<evidence type="ECO:0000256" key="1">
    <source>
        <dbReference type="ARBA" id="ARBA00022553"/>
    </source>
</evidence>
<dbReference type="InterPro" id="IPR001789">
    <property type="entry name" value="Sig_transdc_resp-reg_receiver"/>
</dbReference>
<dbReference type="EMBL" id="JF805045">
    <property type="protein sequence ID" value="AEI30320.1"/>
    <property type="molecule type" value="Genomic_DNA"/>
</dbReference>
<dbReference type="SUPFAM" id="SSF52172">
    <property type="entry name" value="CheY-like"/>
    <property type="match status" value="1"/>
</dbReference>
<sequence length="163" mass="16803">EGATRAGIGSANPRPAVEEQTGRGEVVLVIDDEDIVRHAVSRYLSWCGYTVLKASDGDAALEICARREGAIDLALLDMIMPGTGGMELFHALREARPGMAIVVMSGYDRGAYQRALSEAGAAAFLQKPVPMDVLGAAVRAAMDGRSAEETAGAAGAAGGKAAE</sequence>
<dbReference type="Pfam" id="PF00072">
    <property type="entry name" value="Response_reg"/>
    <property type="match status" value="1"/>
</dbReference>
<dbReference type="CDD" id="cd00156">
    <property type="entry name" value="REC"/>
    <property type="match status" value="1"/>
</dbReference>
<dbReference type="InterPro" id="IPR011006">
    <property type="entry name" value="CheY-like_superfamily"/>
</dbReference>
<organism evidence="3">
    <name type="scientific">uncultured microorganism</name>
    <dbReference type="NCBI Taxonomy" id="358574"/>
    <lineage>
        <taxon>unclassified sequences</taxon>
        <taxon>environmental samples</taxon>
    </lineage>
</organism>